<keyword evidence="2" id="KW-0067">ATP-binding</keyword>
<dbReference type="EMBL" id="SBAP01000025">
    <property type="protein sequence ID" value="RXZ68598.1"/>
    <property type="molecule type" value="Genomic_DNA"/>
</dbReference>
<evidence type="ECO:0000313" key="3">
    <source>
        <dbReference type="Proteomes" id="UP000289216"/>
    </source>
</evidence>
<protein>
    <submittedName>
        <fullName evidence="2">DNA helicase</fullName>
    </submittedName>
</protein>
<dbReference type="AlphaFoldDB" id="A0A4Q2KSY6"/>
<evidence type="ECO:0000259" key="1">
    <source>
        <dbReference type="Pfam" id="PF04851"/>
    </source>
</evidence>
<dbReference type="GO" id="GO:0003677">
    <property type="term" value="F:DNA binding"/>
    <property type="evidence" value="ECO:0007669"/>
    <property type="project" value="InterPro"/>
</dbReference>
<keyword evidence="2" id="KW-0378">Hydrolase</keyword>
<keyword evidence="2" id="KW-0547">Nucleotide-binding</keyword>
<dbReference type="Proteomes" id="UP000289216">
    <property type="component" value="Unassembled WGS sequence"/>
</dbReference>
<keyword evidence="2" id="KW-0347">Helicase</keyword>
<feature type="domain" description="Helicase/UvrB N-terminal" evidence="1">
    <location>
        <begin position="4"/>
        <end position="175"/>
    </location>
</feature>
<comment type="caution">
    <text evidence="2">The sequence shown here is derived from an EMBL/GenBank/DDBJ whole genome shotgun (WGS) entry which is preliminary data.</text>
</comment>
<dbReference type="Gene3D" id="3.40.50.300">
    <property type="entry name" value="P-loop containing nucleotide triphosphate hydrolases"/>
    <property type="match status" value="1"/>
</dbReference>
<dbReference type="GO" id="GO:0004386">
    <property type="term" value="F:helicase activity"/>
    <property type="evidence" value="ECO:0007669"/>
    <property type="project" value="UniProtKB-KW"/>
</dbReference>
<dbReference type="RefSeq" id="WP_129491601.1">
    <property type="nucleotide sequence ID" value="NZ_SBAP01000025.1"/>
</dbReference>
<dbReference type="InterPro" id="IPR006935">
    <property type="entry name" value="Helicase/UvrB_N"/>
</dbReference>
<sequence>MILDLFDFQTDAKNYLLDKTTDPNAKRKIIVKSPTGSGKTIILLSYIYDYLLWQDPNKVFIWLTPGKGDLEEQSKEKMDDFIPHAKSANIHDALLQGFKGGYTYFINWEMITNKKNNALKDSEKKNLFERIAEAHREQLSFITIIDEEHLNNTSKADDILYALNSDREIRVSATTVKNPMAEFYEILEEEVINSGLITKALYINPGIEADEMDDLESETIYLIQKADEKRKEIKGEYEKIGEKINPLVIIQFPDMSESLVTFVEEHLTNMGYTYKNKMLAKWLSEEKINTLDVTEEDSKSNFLIMKQAISTGWDCPRAKILVKLRENMTETFETQTIGRIRRMPRARHYENDLLDFCFLYTFDEKYKESVIQGGNAYEVKRLFLKDKCKDFELVKEYRNKDYQFVDEVLVRDRAYDYFKDKYKLTNIKKDNEKLLESYGFIMGTKVISTFRTGKFIKLKDIVDEKQGENREIAYEVSTHDHGIDCLHAVDMIKKVTGVPSNKMRAILQHLFHKNIPSSKKLLNLSNREWYAFMINNAYKLRDDFLALAAISNARQMQILDKKTEKWKLPLEDFYKYLPYETEVVEYEKNAYKEYNTSMTTSQFRSTSEQLLEKYLESRDDVDWYYKNGDTGRQYLSVIYGNNLSKEYLFYPDYIIKKKNGEVWIIETKGGERKGVSKNIDKQIENKFYAFKDYADRRKINWGFVRDKDTRLYINNTDYTEEMNNENWKRLEDLF</sequence>
<name>A0A4Q2KSY6_9FUSO</name>
<dbReference type="SUPFAM" id="SSF52540">
    <property type="entry name" value="P-loop containing nucleoside triphosphate hydrolases"/>
    <property type="match status" value="2"/>
</dbReference>
<organism evidence="2 3">
    <name type="scientific">Fusobacterium necrophorum</name>
    <dbReference type="NCBI Taxonomy" id="859"/>
    <lineage>
        <taxon>Bacteria</taxon>
        <taxon>Fusobacteriati</taxon>
        <taxon>Fusobacteriota</taxon>
        <taxon>Fusobacteriia</taxon>
        <taxon>Fusobacteriales</taxon>
        <taxon>Fusobacteriaceae</taxon>
        <taxon>Fusobacterium</taxon>
    </lineage>
</organism>
<dbReference type="Pfam" id="PF04851">
    <property type="entry name" value="ResIII"/>
    <property type="match status" value="1"/>
</dbReference>
<proteinExistence type="predicted"/>
<dbReference type="GO" id="GO:0005524">
    <property type="term" value="F:ATP binding"/>
    <property type="evidence" value="ECO:0007669"/>
    <property type="project" value="InterPro"/>
</dbReference>
<evidence type="ECO:0000313" key="2">
    <source>
        <dbReference type="EMBL" id="RXZ68598.1"/>
    </source>
</evidence>
<dbReference type="InterPro" id="IPR027417">
    <property type="entry name" value="P-loop_NTPase"/>
</dbReference>
<reference evidence="2 3" key="1">
    <citation type="submission" date="2019-01" db="EMBL/GenBank/DDBJ databases">
        <title>Fusobacterium necrophorum Isolated From the Uterus of Dairy Cows.</title>
        <authorList>
            <person name="Francis A.M."/>
        </authorList>
    </citation>
    <scope>NUCLEOTIDE SEQUENCE [LARGE SCALE GENOMIC DNA]</scope>
    <source>
        <strain evidence="2 3">KG35</strain>
    </source>
</reference>
<gene>
    <name evidence="2" type="ORF">EPT53_09300</name>
</gene>
<accession>A0A4Q2KSY6</accession>
<dbReference type="GO" id="GO:0016787">
    <property type="term" value="F:hydrolase activity"/>
    <property type="evidence" value="ECO:0007669"/>
    <property type="project" value="InterPro"/>
</dbReference>